<dbReference type="GO" id="GO:0006865">
    <property type="term" value="P:amino acid transport"/>
    <property type="evidence" value="ECO:0007669"/>
    <property type="project" value="UniProtKB-KW"/>
</dbReference>
<feature type="transmembrane region" description="Helical" evidence="10">
    <location>
        <begin position="72"/>
        <end position="93"/>
    </location>
</feature>
<evidence type="ECO:0000256" key="9">
    <source>
        <dbReference type="ARBA" id="ARBA00023136"/>
    </source>
</evidence>
<feature type="domain" description="ABC transmembrane type-1" evidence="11">
    <location>
        <begin position="66"/>
        <end position="282"/>
    </location>
</feature>
<keyword evidence="6 10" id="KW-0812">Transmembrane</keyword>
<dbReference type="InterPro" id="IPR035906">
    <property type="entry name" value="MetI-like_sf"/>
</dbReference>
<evidence type="ECO:0000256" key="2">
    <source>
        <dbReference type="ARBA" id="ARBA00004429"/>
    </source>
</evidence>
<dbReference type="SUPFAM" id="SSF161098">
    <property type="entry name" value="MetI-like"/>
    <property type="match status" value="1"/>
</dbReference>
<evidence type="ECO:0000313" key="12">
    <source>
        <dbReference type="EMBL" id="VEN73303.1"/>
    </source>
</evidence>
<dbReference type="NCBIfam" id="TIGR01726">
    <property type="entry name" value="HEQRo_perm_3TM"/>
    <property type="match status" value="1"/>
</dbReference>
<proteinExistence type="inferred from homology"/>
<comment type="subcellular location">
    <subcellularLocation>
        <location evidence="2">Cell inner membrane</location>
        <topology evidence="2">Multi-pass membrane protein</topology>
    </subcellularLocation>
    <subcellularLocation>
        <location evidence="10">Cell membrane</location>
        <topology evidence="10">Multi-pass membrane protein</topology>
    </subcellularLocation>
</comment>
<dbReference type="GO" id="GO:0022857">
    <property type="term" value="F:transmembrane transporter activity"/>
    <property type="evidence" value="ECO:0007669"/>
    <property type="project" value="InterPro"/>
</dbReference>
<evidence type="ECO:0000256" key="10">
    <source>
        <dbReference type="RuleBase" id="RU363032"/>
    </source>
</evidence>
<evidence type="ECO:0000256" key="5">
    <source>
        <dbReference type="ARBA" id="ARBA00022475"/>
    </source>
</evidence>
<dbReference type="PANTHER" id="PTHR30614:SF20">
    <property type="entry name" value="GLUTAMINE TRANSPORT SYSTEM PERMEASE PROTEIN GLNP"/>
    <property type="match status" value="1"/>
</dbReference>
<dbReference type="PANTHER" id="PTHR30614">
    <property type="entry name" value="MEMBRANE COMPONENT OF AMINO ACID ABC TRANSPORTER"/>
    <property type="match status" value="1"/>
</dbReference>
<dbReference type="Gene3D" id="1.10.3720.10">
    <property type="entry name" value="MetI-like"/>
    <property type="match status" value="1"/>
</dbReference>
<dbReference type="InterPro" id="IPR010065">
    <property type="entry name" value="AA_ABC_transptr_permease_3TM"/>
</dbReference>
<feature type="transmembrane region" description="Helical" evidence="10">
    <location>
        <begin position="259"/>
        <end position="282"/>
    </location>
</feature>
<feature type="transmembrane region" description="Helical" evidence="10">
    <location>
        <begin position="12"/>
        <end position="30"/>
    </location>
</feature>
<gene>
    <name evidence="12" type="ORF">EPICR_150019</name>
</gene>
<dbReference type="EMBL" id="CAACVI010000007">
    <property type="protein sequence ID" value="VEN73303.1"/>
    <property type="molecule type" value="Genomic_DNA"/>
</dbReference>
<evidence type="ECO:0000259" key="11">
    <source>
        <dbReference type="PROSITE" id="PS50928"/>
    </source>
</evidence>
<protein>
    <submittedName>
        <fullName evidence="12">Amino acid ABC transporter permease</fullName>
    </submittedName>
</protein>
<keyword evidence="7" id="KW-0029">Amino-acid transport</keyword>
<keyword evidence="4 10" id="KW-0813">Transport</keyword>
<feature type="transmembrane region" description="Helical" evidence="10">
    <location>
        <begin position="159"/>
        <end position="178"/>
    </location>
</feature>
<organism evidence="12">
    <name type="scientific">uncultured Desulfobacteraceae bacterium</name>
    <dbReference type="NCBI Taxonomy" id="218296"/>
    <lineage>
        <taxon>Bacteria</taxon>
        <taxon>Pseudomonadati</taxon>
        <taxon>Thermodesulfobacteriota</taxon>
        <taxon>Desulfobacteria</taxon>
        <taxon>Desulfobacterales</taxon>
        <taxon>Desulfobacteraceae</taxon>
        <taxon>environmental samples</taxon>
    </lineage>
</organism>
<dbReference type="InterPro" id="IPR000515">
    <property type="entry name" value="MetI-like"/>
</dbReference>
<comment type="function">
    <text evidence="1">Part of the binding-protein-dependent transport system for glutamine; probably responsible for the translocation of the substrate across the membrane.</text>
</comment>
<comment type="similarity">
    <text evidence="3">Belongs to the binding-protein-dependent transport system permease family. HisMQ subfamily.</text>
</comment>
<dbReference type="InterPro" id="IPR043429">
    <property type="entry name" value="ArtM/GltK/GlnP/TcyL/YhdX-like"/>
</dbReference>
<keyword evidence="5" id="KW-1003">Cell membrane</keyword>
<dbReference type="CDD" id="cd06261">
    <property type="entry name" value="TM_PBP2"/>
    <property type="match status" value="1"/>
</dbReference>
<evidence type="ECO:0000256" key="6">
    <source>
        <dbReference type="ARBA" id="ARBA00022692"/>
    </source>
</evidence>
<keyword evidence="8 10" id="KW-1133">Transmembrane helix</keyword>
<evidence type="ECO:0000256" key="8">
    <source>
        <dbReference type="ARBA" id="ARBA00022989"/>
    </source>
</evidence>
<accession>A0A484HF16</accession>
<dbReference type="Pfam" id="PF00528">
    <property type="entry name" value="BPD_transp_1"/>
    <property type="match status" value="1"/>
</dbReference>
<reference evidence="12" key="1">
    <citation type="submission" date="2019-01" db="EMBL/GenBank/DDBJ databases">
        <authorList>
            <consortium name="Genoscope - CEA"/>
            <person name="William W."/>
        </authorList>
    </citation>
    <scope>NUCLEOTIDE SEQUENCE</scope>
    <source>
        <strain evidence="12">CR-1</strain>
    </source>
</reference>
<evidence type="ECO:0000256" key="4">
    <source>
        <dbReference type="ARBA" id="ARBA00022448"/>
    </source>
</evidence>
<evidence type="ECO:0000256" key="1">
    <source>
        <dbReference type="ARBA" id="ARBA00003159"/>
    </source>
</evidence>
<evidence type="ECO:0000256" key="7">
    <source>
        <dbReference type="ARBA" id="ARBA00022970"/>
    </source>
</evidence>
<keyword evidence="9 10" id="KW-0472">Membrane</keyword>
<feature type="transmembrane region" description="Helical" evidence="10">
    <location>
        <begin position="114"/>
        <end position="139"/>
    </location>
</feature>
<dbReference type="AlphaFoldDB" id="A0A484HF16"/>
<evidence type="ECO:0000256" key="3">
    <source>
        <dbReference type="ARBA" id="ARBA00010072"/>
    </source>
</evidence>
<sequence>MIPEKPRFKPLDAVWLALFAAFGLYIWHRVHYGLQYQGDWSEIPRFLFRRDPDTGGLVPNHLIQGLAATIRLSVWSVLLGSVIGIVMGLLRAGKNLFFRLTAGAYVELIRNLPPLVLIFVFYFFVVDQFLPLLGAEAFIRDLSPGARAVFETLFAQERLFVQFISGVAAIGFLEGAYITEIIRAGIQSVEKGQREAGRALGLSRLDRMRFIILPQAVRRVLPPLANEFINAVKYSAIASVVSIQELTFMGRQVVETTRLIFETWITVSVMYLSLTLSLSLLVGRLEKKLGRID</sequence>
<dbReference type="PROSITE" id="PS50928">
    <property type="entry name" value="ABC_TM1"/>
    <property type="match status" value="1"/>
</dbReference>
<name>A0A484HF16_9BACT</name>
<dbReference type="GO" id="GO:0043190">
    <property type="term" value="C:ATP-binding cassette (ABC) transporter complex"/>
    <property type="evidence" value="ECO:0007669"/>
    <property type="project" value="InterPro"/>
</dbReference>